<dbReference type="PANTHER" id="PTHR43591">
    <property type="entry name" value="METHYLTRANSFERASE"/>
    <property type="match status" value="1"/>
</dbReference>
<keyword evidence="3 5" id="KW-0808">Transferase</keyword>
<comment type="catalytic activity">
    <reaction evidence="5">
        <text>a 2-demethylmenaquinol + S-adenosyl-L-methionine = a menaquinol + S-adenosyl-L-homocysteine + H(+)</text>
        <dbReference type="Rhea" id="RHEA:42640"/>
        <dbReference type="Rhea" id="RHEA-COMP:9539"/>
        <dbReference type="Rhea" id="RHEA-COMP:9563"/>
        <dbReference type="ChEBI" id="CHEBI:15378"/>
        <dbReference type="ChEBI" id="CHEBI:18151"/>
        <dbReference type="ChEBI" id="CHEBI:55437"/>
        <dbReference type="ChEBI" id="CHEBI:57856"/>
        <dbReference type="ChEBI" id="CHEBI:59789"/>
        <dbReference type="EC" id="2.1.1.163"/>
    </reaction>
</comment>
<feature type="binding site" evidence="5">
    <location>
        <begin position="113"/>
        <end position="114"/>
    </location>
    <ligand>
        <name>S-adenosyl-L-methionine</name>
        <dbReference type="ChEBI" id="CHEBI:59789"/>
    </ligand>
</feature>
<dbReference type="HAMAP" id="MF_01813">
    <property type="entry name" value="MenG_UbiE_methyltr"/>
    <property type="match status" value="1"/>
</dbReference>
<dbReference type="RefSeq" id="WP_142534023.1">
    <property type="nucleotide sequence ID" value="NZ_FXTB01000007.1"/>
</dbReference>
<dbReference type="PROSITE" id="PS01184">
    <property type="entry name" value="UBIE_2"/>
    <property type="match status" value="1"/>
</dbReference>
<gene>
    <name evidence="5" type="primary">menG</name>
    <name evidence="6" type="ORF">SAMN06265379_107148</name>
</gene>
<dbReference type="InterPro" id="IPR029063">
    <property type="entry name" value="SAM-dependent_MTases_sf"/>
</dbReference>
<dbReference type="Gene3D" id="3.40.50.150">
    <property type="entry name" value="Vaccinia Virus protein VP39"/>
    <property type="match status" value="1"/>
</dbReference>
<evidence type="ECO:0000256" key="5">
    <source>
        <dbReference type="HAMAP-Rule" id="MF_01813"/>
    </source>
</evidence>
<dbReference type="CDD" id="cd02440">
    <property type="entry name" value="AdoMet_MTases"/>
    <property type="match status" value="1"/>
</dbReference>
<keyword evidence="4 5" id="KW-0949">S-adenosyl-L-methionine</keyword>
<evidence type="ECO:0000256" key="3">
    <source>
        <dbReference type="ARBA" id="ARBA00022679"/>
    </source>
</evidence>
<dbReference type="PROSITE" id="PS01183">
    <property type="entry name" value="UBIE_1"/>
    <property type="match status" value="1"/>
</dbReference>
<comment type="caution">
    <text evidence="5">Lacks conserved residue(s) required for the propagation of feature annotation.</text>
</comment>
<feature type="binding site" evidence="5">
    <location>
        <position position="66"/>
    </location>
    <ligand>
        <name>S-adenosyl-L-methionine</name>
        <dbReference type="ChEBI" id="CHEBI:59789"/>
    </ligand>
</feature>
<dbReference type="GO" id="GO:0032259">
    <property type="term" value="P:methylation"/>
    <property type="evidence" value="ECO:0007669"/>
    <property type="project" value="UniProtKB-KW"/>
</dbReference>
<dbReference type="EMBL" id="FXTB01000007">
    <property type="protein sequence ID" value="SMO78302.1"/>
    <property type="molecule type" value="Genomic_DNA"/>
</dbReference>
<evidence type="ECO:0000256" key="1">
    <source>
        <dbReference type="ARBA" id="ARBA00022428"/>
    </source>
</evidence>
<dbReference type="OrthoDB" id="9808140at2"/>
<comment type="function">
    <text evidence="5">Methyltransferase required for the conversion of demethylmenaquinol (DMKH2) to menaquinol (MKH2).</text>
</comment>
<feature type="binding site" evidence="5">
    <location>
        <position position="85"/>
    </location>
    <ligand>
        <name>S-adenosyl-L-methionine</name>
        <dbReference type="ChEBI" id="CHEBI:59789"/>
    </ligand>
</feature>
<protein>
    <recommendedName>
        <fullName evidence="5">Demethylmenaquinone methyltransferase</fullName>
        <ecNumber evidence="5">2.1.1.163</ecNumber>
    </recommendedName>
</protein>
<evidence type="ECO:0000256" key="2">
    <source>
        <dbReference type="ARBA" id="ARBA00022603"/>
    </source>
</evidence>
<dbReference type="EC" id="2.1.1.163" evidence="5"/>
<comment type="similarity">
    <text evidence="5">Belongs to the class I-like SAM-binding methyltransferase superfamily. MenG/UbiE family.</text>
</comment>
<dbReference type="Proteomes" id="UP000319040">
    <property type="component" value="Unassembled WGS sequence"/>
</dbReference>
<organism evidence="6 7">
    <name type="scientific">Saccharicrinis carchari</name>
    <dbReference type="NCBI Taxonomy" id="1168039"/>
    <lineage>
        <taxon>Bacteria</taxon>
        <taxon>Pseudomonadati</taxon>
        <taxon>Bacteroidota</taxon>
        <taxon>Bacteroidia</taxon>
        <taxon>Marinilabiliales</taxon>
        <taxon>Marinilabiliaceae</taxon>
        <taxon>Saccharicrinis</taxon>
    </lineage>
</organism>
<evidence type="ECO:0000313" key="7">
    <source>
        <dbReference type="Proteomes" id="UP000319040"/>
    </source>
</evidence>
<dbReference type="NCBIfam" id="TIGR01934">
    <property type="entry name" value="MenG_MenH_UbiE"/>
    <property type="match status" value="1"/>
</dbReference>
<evidence type="ECO:0000256" key="4">
    <source>
        <dbReference type="ARBA" id="ARBA00022691"/>
    </source>
</evidence>
<dbReference type="PROSITE" id="PS51608">
    <property type="entry name" value="SAM_MT_UBIE"/>
    <property type="match status" value="1"/>
</dbReference>
<dbReference type="GO" id="GO:0009234">
    <property type="term" value="P:menaquinone biosynthetic process"/>
    <property type="evidence" value="ECO:0007669"/>
    <property type="project" value="UniProtKB-UniRule"/>
</dbReference>
<reference evidence="6 7" key="1">
    <citation type="submission" date="2017-05" db="EMBL/GenBank/DDBJ databases">
        <authorList>
            <person name="Varghese N."/>
            <person name="Submissions S."/>
        </authorList>
    </citation>
    <scope>NUCLEOTIDE SEQUENCE [LARGE SCALE GENOMIC DNA]</scope>
    <source>
        <strain evidence="6 7">DSM 27040</strain>
    </source>
</reference>
<proteinExistence type="inferred from homology"/>
<dbReference type="SUPFAM" id="SSF53335">
    <property type="entry name" value="S-adenosyl-L-methionine-dependent methyltransferases"/>
    <property type="match status" value="1"/>
</dbReference>
<evidence type="ECO:0000313" key="6">
    <source>
        <dbReference type="EMBL" id="SMO78302.1"/>
    </source>
</evidence>
<name>A0A521E314_SACCC</name>
<dbReference type="NCBIfam" id="NF001244">
    <property type="entry name" value="PRK00216.1-5"/>
    <property type="match status" value="1"/>
</dbReference>
<dbReference type="Pfam" id="PF01209">
    <property type="entry name" value="Ubie_methyltran"/>
    <property type="match status" value="1"/>
</dbReference>
<dbReference type="AlphaFoldDB" id="A0A521E314"/>
<dbReference type="UniPathway" id="UPA00079">
    <property type="reaction ID" value="UER00169"/>
</dbReference>
<dbReference type="PANTHER" id="PTHR43591:SF24">
    <property type="entry name" value="2-METHOXY-6-POLYPRENYL-1,4-BENZOQUINOL METHYLASE, MITOCHONDRIAL"/>
    <property type="match status" value="1"/>
</dbReference>
<sequence length="240" mass="26615">MTVKPYLSSEEGKKKQIKNMFDNIAAKYDFLNHFLSLGIDKIWRRRAIGLLKGLNHPAILDIATGTGDLAIAALRVKPERVVGLDLSPEMLKVGAAKIKKKNLDHIITMVEGDSENLPFKNAEFDAAMVAFGVRNFENLNAGLMEIARVLKPGGKFVVLEFSNPTAFPFKQLFKFYSGKILPWWGGLLSKDKAAYTYLPASVAAFPEGKAFVAELEKAGFTSEKVWKQTMGVATIYFAHK</sequence>
<dbReference type="GO" id="GO:0043770">
    <property type="term" value="F:demethylmenaquinone methyltransferase activity"/>
    <property type="evidence" value="ECO:0007669"/>
    <property type="project" value="UniProtKB-UniRule"/>
</dbReference>
<dbReference type="InterPro" id="IPR004033">
    <property type="entry name" value="UbiE/COQ5_MeTrFase"/>
</dbReference>
<dbReference type="InterPro" id="IPR023576">
    <property type="entry name" value="UbiE/COQ5_MeTrFase_CS"/>
</dbReference>
<keyword evidence="2 5" id="KW-0489">Methyltransferase</keyword>
<keyword evidence="7" id="KW-1185">Reference proteome</keyword>
<keyword evidence="1 5" id="KW-0474">Menaquinone biosynthesis</keyword>
<accession>A0A521E314</accession>
<comment type="pathway">
    <text evidence="5">Quinol/quinone metabolism; menaquinone biosynthesis; menaquinol from 1,4-dihydroxy-2-naphthoate: step 2/2.</text>
</comment>